<dbReference type="InterPro" id="IPR025665">
    <property type="entry name" value="Beta-barrel_OMP_2"/>
</dbReference>
<dbReference type="RefSeq" id="WP_345126986.1">
    <property type="nucleotide sequence ID" value="NZ_BAABDI010000037.1"/>
</dbReference>
<organism evidence="3 4">
    <name type="scientific">Hymenobacter antarcticus</name>
    <dbReference type="NCBI Taxonomy" id="486270"/>
    <lineage>
        <taxon>Bacteria</taxon>
        <taxon>Pseudomonadati</taxon>
        <taxon>Bacteroidota</taxon>
        <taxon>Cytophagia</taxon>
        <taxon>Cytophagales</taxon>
        <taxon>Hymenobacteraceae</taxon>
        <taxon>Hymenobacter</taxon>
    </lineage>
</organism>
<dbReference type="Proteomes" id="UP001501556">
    <property type="component" value="Unassembled WGS sequence"/>
</dbReference>
<evidence type="ECO:0000313" key="4">
    <source>
        <dbReference type="Proteomes" id="UP001501556"/>
    </source>
</evidence>
<keyword evidence="4" id="KW-1185">Reference proteome</keyword>
<evidence type="ECO:0000259" key="2">
    <source>
        <dbReference type="Pfam" id="PF13568"/>
    </source>
</evidence>
<protein>
    <submittedName>
        <fullName evidence="3">Porin family protein</fullName>
    </submittedName>
</protein>
<proteinExistence type="predicted"/>
<evidence type="ECO:0000256" key="1">
    <source>
        <dbReference type="SAM" id="SignalP"/>
    </source>
</evidence>
<dbReference type="EMBL" id="BAABDI010000037">
    <property type="protein sequence ID" value="GAA3989752.1"/>
    <property type="molecule type" value="Genomic_DNA"/>
</dbReference>
<dbReference type="Pfam" id="PF13568">
    <property type="entry name" value="OMP_b-brl_2"/>
    <property type="match status" value="1"/>
</dbReference>
<feature type="domain" description="Outer membrane protein beta-barrel" evidence="2">
    <location>
        <begin position="20"/>
        <end position="172"/>
    </location>
</feature>
<accession>A0ABP7QYC6</accession>
<feature type="chain" id="PRO_5045670138" evidence="1">
    <location>
        <begin position="21"/>
        <end position="203"/>
    </location>
</feature>
<keyword evidence="1" id="KW-0732">Signal</keyword>
<reference evidence="4" key="1">
    <citation type="journal article" date="2019" name="Int. J. Syst. Evol. Microbiol.">
        <title>The Global Catalogue of Microorganisms (GCM) 10K type strain sequencing project: providing services to taxonomists for standard genome sequencing and annotation.</title>
        <authorList>
            <consortium name="The Broad Institute Genomics Platform"/>
            <consortium name="The Broad Institute Genome Sequencing Center for Infectious Disease"/>
            <person name="Wu L."/>
            <person name="Ma J."/>
        </authorList>
    </citation>
    <scope>NUCLEOTIDE SEQUENCE [LARGE SCALE GENOMIC DNA]</scope>
    <source>
        <strain evidence="4">JCM 17217</strain>
    </source>
</reference>
<evidence type="ECO:0000313" key="3">
    <source>
        <dbReference type="EMBL" id="GAA3989752.1"/>
    </source>
</evidence>
<gene>
    <name evidence="3" type="ORF">GCM10022407_37860</name>
</gene>
<comment type="caution">
    <text evidence="3">The sequence shown here is derived from an EMBL/GenBank/DDBJ whole genome shotgun (WGS) entry which is preliminary data.</text>
</comment>
<sequence>MKRILLSFFVLIGGFCTAHAQSARFGIKAGGSLTSVVGKDVKATAASKLGFHGGVVANLGLTDRFSVQPELLYSMKGLRDELSSATGYQTLHYVDVPVLLKASFNAFFLEAGPQLGVLMSATQSIESGSMSNSVSSKAAFKDIDFGYALGLGVQATTGLMAGLRYNGGLSNIAKPVTLGGQTIQPEARNSALQIYVGYLFGVK</sequence>
<name>A0ABP7QYC6_9BACT</name>
<feature type="signal peptide" evidence="1">
    <location>
        <begin position="1"/>
        <end position="20"/>
    </location>
</feature>